<dbReference type="PROSITE" id="PS50943">
    <property type="entry name" value="HTH_CROC1"/>
    <property type="match status" value="2"/>
</dbReference>
<accession>A0ABS6W6V5</accession>
<evidence type="ECO:0000259" key="2">
    <source>
        <dbReference type="PROSITE" id="PS50943"/>
    </source>
</evidence>
<reference evidence="3 4" key="1">
    <citation type="submission" date="2021-05" db="EMBL/GenBank/DDBJ databases">
        <title>Phylogenetic classification of ten novel species belonging to the genus Bifidobacterium comprising B. colchicus sp. nov., B. abeli sp. nov., B. bicoloris sp. nov., B. guerezis sp. nov., B. rosaliae sp. nov., B. santillanensis sp. nov., B. argentati sp. nov., B. amazzoni sp. nov., B. pluviali sp. nov., and B. pinnaculum sp. nov.</title>
        <authorList>
            <person name="Lugli G.A."/>
            <person name="Ruiz Garcia L."/>
            <person name="Margolles A."/>
            <person name="Ventura M."/>
        </authorList>
    </citation>
    <scope>NUCLEOTIDE SEQUENCE [LARGE SCALE GENOMIC DNA]</scope>
    <source>
        <strain evidence="3 4">6T3</strain>
    </source>
</reference>
<comment type="caution">
    <text evidence="3">The sequence shown here is derived from an EMBL/GenBank/DDBJ whole genome shotgun (WGS) entry which is preliminary data.</text>
</comment>
<dbReference type="RefSeq" id="WP_219079528.1">
    <property type="nucleotide sequence ID" value="NZ_JAHBBD010000001.1"/>
</dbReference>
<dbReference type="PANTHER" id="PTHR46797:SF1">
    <property type="entry name" value="METHYLPHOSPHONATE SYNTHASE"/>
    <property type="match status" value="1"/>
</dbReference>
<evidence type="ECO:0000313" key="4">
    <source>
        <dbReference type="Proteomes" id="UP000812844"/>
    </source>
</evidence>
<organism evidence="3 4">
    <name type="scientific">Bifidobacterium phasiani</name>
    <dbReference type="NCBI Taxonomy" id="2834431"/>
    <lineage>
        <taxon>Bacteria</taxon>
        <taxon>Bacillati</taxon>
        <taxon>Actinomycetota</taxon>
        <taxon>Actinomycetes</taxon>
        <taxon>Bifidobacteriales</taxon>
        <taxon>Bifidobacteriaceae</taxon>
        <taxon>Bifidobacterium</taxon>
    </lineage>
</organism>
<sequence length="378" mass="43647">MSLYDVAQMLTNEYRRTQSGKYWQSYLLAAKLRDLRSREHLTQAETAKRAGISESTLRNYELQKSSPKQSHLEALSKTFDVRPEALRLYDIDMFPANALFELGETYGLMPRTSGSDGRRDERFAILEPKNGYMASVLAEWAEKYHALDHDEISRDDYERWKDRFSEGFDPADFPLRYSRSDNGFAAIEPWRNVQFANTLQRLRKNKGLTQEELGLISGCAKTAIRAYEQRRRLPKSVQIKALALALDVTEGALVFFDFGSPVQAVHALFQVANQHGLIPQIVDGIPVLRTIQPDLERYIDQWAWALEGRYENAEVNGKAPESYQQWKDRYNPDNLSGTEWESRYHPYFDAPNRFNGAMDSLNDPFNERYTEQGGFLRA</sequence>
<dbReference type="Proteomes" id="UP000812844">
    <property type="component" value="Unassembled WGS sequence"/>
</dbReference>
<proteinExistence type="predicted"/>
<feature type="domain" description="HTH cro/C1-type" evidence="2">
    <location>
        <begin position="32"/>
        <end position="86"/>
    </location>
</feature>
<evidence type="ECO:0000313" key="3">
    <source>
        <dbReference type="EMBL" id="MBW3081839.1"/>
    </source>
</evidence>
<protein>
    <submittedName>
        <fullName evidence="3">Helix-turn-helix domain-containing protein</fullName>
    </submittedName>
</protein>
<evidence type="ECO:0000256" key="1">
    <source>
        <dbReference type="ARBA" id="ARBA00023125"/>
    </source>
</evidence>
<keyword evidence="4" id="KW-1185">Reference proteome</keyword>
<dbReference type="Pfam" id="PF01381">
    <property type="entry name" value="HTH_3"/>
    <property type="match status" value="2"/>
</dbReference>
<dbReference type="PANTHER" id="PTHR46797">
    <property type="entry name" value="HTH-TYPE TRANSCRIPTIONAL REGULATOR"/>
    <property type="match status" value="1"/>
</dbReference>
<name>A0ABS6W6V5_9BIFI</name>
<dbReference type="CDD" id="cd00093">
    <property type="entry name" value="HTH_XRE"/>
    <property type="match status" value="2"/>
</dbReference>
<dbReference type="EMBL" id="JAHBBD010000001">
    <property type="protein sequence ID" value="MBW3081839.1"/>
    <property type="molecule type" value="Genomic_DNA"/>
</dbReference>
<keyword evidence="1" id="KW-0238">DNA-binding</keyword>
<feature type="domain" description="HTH cro/C1-type" evidence="2">
    <location>
        <begin position="199"/>
        <end position="253"/>
    </location>
</feature>
<dbReference type="InterPro" id="IPR001387">
    <property type="entry name" value="Cro/C1-type_HTH"/>
</dbReference>
<gene>
    <name evidence="3" type="ORF">KIH73_00310</name>
</gene>
<dbReference type="InterPro" id="IPR050807">
    <property type="entry name" value="TransReg_Diox_bact_type"/>
</dbReference>
<dbReference type="SMART" id="SM00530">
    <property type="entry name" value="HTH_XRE"/>
    <property type="match status" value="2"/>
</dbReference>